<protein>
    <submittedName>
        <fullName evidence="1">Uncharacterized protein</fullName>
    </submittedName>
</protein>
<gene>
    <name evidence="1" type="ORF">BDZ94DRAFT_1247497</name>
</gene>
<reference evidence="1" key="1">
    <citation type="submission" date="2020-11" db="EMBL/GenBank/DDBJ databases">
        <authorList>
            <consortium name="DOE Joint Genome Institute"/>
            <person name="Ahrendt S."/>
            <person name="Riley R."/>
            <person name="Andreopoulos W."/>
            <person name="Labutti K."/>
            <person name="Pangilinan J."/>
            <person name="Ruiz-Duenas F.J."/>
            <person name="Barrasa J.M."/>
            <person name="Sanchez-Garcia M."/>
            <person name="Camarero S."/>
            <person name="Miyauchi S."/>
            <person name="Serrano A."/>
            <person name="Linde D."/>
            <person name="Babiker R."/>
            <person name="Drula E."/>
            <person name="Ayuso-Fernandez I."/>
            <person name="Pacheco R."/>
            <person name="Padilla G."/>
            <person name="Ferreira P."/>
            <person name="Barriuso J."/>
            <person name="Kellner H."/>
            <person name="Castanera R."/>
            <person name="Alfaro M."/>
            <person name="Ramirez L."/>
            <person name="Pisabarro A.G."/>
            <person name="Kuo A."/>
            <person name="Tritt A."/>
            <person name="Lipzen A."/>
            <person name="He G."/>
            <person name="Yan M."/>
            <person name="Ng V."/>
            <person name="Cullen D."/>
            <person name="Martin F."/>
            <person name="Rosso M.-N."/>
            <person name="Henrissat B."/>
            <person name="Hibbett D."/>
            <person name="Martinez A.T."/>
            <person name="Grigoriev I.V."/>
        </authorList>
    </citation>
    <scope>NUCLEOTIDE SEQUENCE</scope>
    <source>
        <strain evidence="1">CBS 247.69</strain>
    </source>
</reference>
<sequence>MLRWCQSTVRAWDGGGSSTLSSIRFRSSSALRGFTRARLEDGKALSASRDSVIGRSGQNTTQPTMCGDSEFARQILVPGGQKGSGRGTVGDTQVPVLVNSTNSMPSTFTPGRGDPVVQLNRILTPSILLSAPVPAQTLKRLYILVKSQDQLHRLTSKQLTRLLSLMGSLSLPAPRAPCIYFSKLISHIDKSSFQTFWPFILEIAQDKQKLGWKLDGTDRYWIMRAHLMNVTVAEGESLRSGDSRLHALSVATEQYLRIRRHTPDPEIHLPYLKVLFSLGSIKHVTALVRHLCGILESTLNPHSHFVDLLCHVLLKHGHSFPPNIKGRILSMVHTRLTKFSSISVPSQKYDPPLTGKVFDDTSKRHKRIALDVSDLISALGTAVFPISSIKVAPTNLQQWAHDQASETFAPRLSWETQWDNLMLFAISRMPEIPVVGSLPTTKGSTGVSGIDWKTVFVLATLHGTLATMNPASLVEARSSIRNIVHPLWRMWKSKNAGSPDIATSIIVASFYRAAAITMDALLTEECFQYCRLQELFGVQDASKTSKKLQTQDLLIAHVLATISCHGGSWSKTFSTLEPMLTTKARDKIIESLLWYYTPRDVEDMFRLYLFSKKNSVNLPVGVVHAVSISLASSHTPETAIPFLHHPQFSRIQVESLLGAILRALQFERRRRIDSTLADRIGQIMLKLFARERPSNQDKYPIRFFFSILIASGHPAKAVYLVEAIYHQAPAFFTTRLFLRIIRTLVRYRELRLATRVFRLIPLTSSRASDNIRRKLSYLLDRAGSDTLAKTFYKNKMRPKSWRTCREALGRLVSFRSRSQPKYRFISFRSIPISNPSNGPAIKHAVSMLIGARRSLAAYKLYARSHHLLSTATKVSTGNIILHGSLLHSGRRNGRLVRHILRTKDLLEKSCAFTPDRVTINVIIKAILGWKSVFDPPKIKTLFDQIIRSGYPVSPRWRRQYGVPFGTPLSSPSQTFGLSSLQSTISFERHVRPMYKMFIKTFYSRHDIRAAKMIIGILKEEEILVNEKKEARERARRRGLAEK</sequence>
<proteinExistence type="predicted"/>
<dbReference type="OrthoDB" id="2565179at2759"/>
<dbReference type="Proteomes" id="UP000807353">
    <property type="component" value="Unassembled WGS sequence"/>
</dbReference>
<organism evidence="1 2">
    <name type="scientific">Collybia nuda</name>
    <dbReference type="NCBI Taxonomy" id="64659"/>
    <lineage>
        <taxon>Eukaryota</taxon>
        <taxon>Fungi</taxon>
        <taxon>Dikarya</taxon>
        <taxon>Basidiomycota</taxon>
        <taxon>Agaricomycotina</taxon>
        <taxon>Agaricomycetes</taxon>
        <taxon>Agaricomycetidae</taxon>
        <taxon>Agaricales</taxon>
        <taxon>Tricholomatineae</taxon>
        <taxon>Clitocybaceae</taxon>
        <taxon>Collybia</taxon>
    </lineage>
</organism>
<accession>A0A9P6CNF5</accession>
<keyword evidence="2" id="KW-1185">Reference proteome</keyword>
<evidence type="ECO:0000313" key="2">
    <source>
        <dbReference type="Proteomes" id="UP000807353"/>
    </source>
</evidence>
<dbReference type="EMBL" id="MU150234">
    <property type="protein sequence ID" value="KAF9468220.1"/>
    <property type="molecule type" value="Genomic_DNA"/>
</dbReference>
<dbReference type="AlphaFoldDB" id="A0A9P6CNF5"/>
<comment type="caution">
    <text evidence="1">The sequence shown here is derived from an EMBL/GenBank/DDBJ whole genome shotgun (WGS) entry which is preliminary data.</text>
</comment>
<evidence type="ECO:0000313" key="1">
    <source>
        <dbReference type="EMBL" id="KAF9468220.1"/>
    </source>
</evidence>
<name>A0A9P6CNF5_9AGAR</name>